<organism evidence="3 4">
    <name type="scientific">Phyllobacterium salinisoli</name>
    <dbReference type="NCBI Taxonomy" id="1899321"/>
    <lineage>
        <taxon>Bacteria</taxon>
        <taxon>Pseudomonadati</taxon>
        <taxon>Pseudomonadota</taxon>
        <taxon>Alphaproteobacteria</taxon>
        <taxon>Hyphomicrobiales</taxon>
        <taxon>Phyllobacteriaceae</taxon>
        <taxon>Phyllobacterium</taxon>
    </lineage>
</organism>
<feature type="transmembrane region" description="Helical" evidence="1">
    <location>
        <begin position="200"/>
        <end position="221"/>
    </location>
</feature>
<keyword evidence="4" id="KW-1185">Reference proteome</keyword>
<name>A0A368K8T7_9HYPH</name>
<feature type="transmembrane region" description="Helical" evidence="1">
    <location>
        <begin position="314"/>
        <end position="339"/>
    </location>
</feature>
<feature type="transmembrane region" description="Helical" evidence="1">
    <location>
        <begin position="88"/>
        <end position="113"/>
    </location>
</feature>
<feature type="transmembrane region" description="Helical" evidence="1">
    <location>
        <begin position="169"/>
        <end position="188"/>
    </location>
</feature>
<feature type="transmembrane region" description="Helical" evidence="1">
    <location>
        <begin position="58"/>
        <end position="76"/>
    </location>
</feature>
<keyword evidence="1" id="KW-1133">Transmembrane helix</keyword>
<reference evidence="3 4" key="1">
    <citation type="submission" date="2018-07" db="EMBL/GenBank/DDBJ databases">
        <title>The draft genome of Phyllobacterium salinisoli.</title>
        <authorList>
            <person name="Liu L."/>
            <person name="Li L."/>
            <person name="Zhang X."/>
            <person name="Liang L."/>
        </authorList>
    </citation>
    <scope>NUCLEOTIDE SEQUENCE [LARGE SCALE GENOMIC DNA]</scope>
    <source>
        <strain evidence="3 4">LLAN61</strain>
    </source>
</reference>
<dbReference type="OrthoDB" id="1633380at2"/>
<comment type="caution">
    <text evidence="3">The sequence shown here is derived from an EMBL/GenBank/DDBJ whole genome shotgun (WGS) entry which is preliminary data.</text>
</comment>
<feature type="transmembrane region" description="Helical" evidence="1">
    <location>
        <begin position="19"/>
        <end position="37"/>
    </location>
</feature>
<evidence type="ECO:0000256" key="1">
    <source>
        <dbReference type="SAM" id="Phobius"/>
    </source>
</evidence>
<feature type="transmembrane region" description="Helical" evidence="1">
    <location>
        <begin position="233"/>
        <end position="254"/>
    </location>
</feature>
<keyword evidence="1" id="KW-0472">Membrane</keyword>
<evidence type="ECO:0000313" key="3">
    <source>
        <dbReference type="EMBL" id="RCS25641.1"/>
    </source>
</evidence>
<sequence>MTDPAIVQHGPRGTAALKLIIYSFIGIFFFFVPVTIGGKSTILLDHAATAIAANFRPAALVFVTALIAYGAFAPFIRGTWNKNTTETVFSLLRVLGLVLTGMYLAGVGPAAIFQPDMLPFLFDKLVLSVGLIVPIGGLALAFLIGYGLLELTGVIVQPIMRPIWRTPGWSAIDAVASFVGSYSLALLITDRVYKEGKYTAREAAIVATGFSTVSATFMIIVAKTLGLMGAWNLYFWTTLIVTFTVSAITARLWPLNRMDHPADRDRPLPEGKGRLVAAVDAGIEQAQKAPGILSLLGATFLDGLRMASMILPSIMAVGLLGLLAAKYTPIFDVLGWALYPFTWLAQLGDPMLAARSLASGLAEMFLPAILLKDADPVLKFVAAVVSVSQVLFLSASIPCVLATSVPLKLRDLLVIWYIRTALSILLTAPIAFWAASNGWLG</sequence>
<dbReference type="RefSeq" id="WP_114438733.1">
    <property type="nucleotide sequence ID" value="NZ_QOZG01000001.1"/>
</dbReference>
<gene>
    <name evidence="3" type="ORF">DUT91_02345</name>
</gene>
<evidence type="ECO:0000313" key="4">
    <source>
        <dbReference type="Proteomes" id="UP000253420"/>
    </source>
</evidence>
<dbReference type="Pfam" id="PF07670">
    <property type="entry name" value="Gate"/>
    <property type="match status" value="1"/>
</dbReference>
<keyword evidence="1" id="KW-0812">Transmembrane</keyword>
<accession>A0A368K8T7</accession>
<feature type="transmembrane region" description="Helical" evidence="1">
    <location>
        <begin position="125"/>
        <end position="149"/>
    </location>
</feature>
<proteinExistence type="predicted"/>
<dbReference type="Proteomes" id="UP000253420">
    <property type="component" value="Unassembled WGS sequence"/>
</dbReference>
<feature type="transmembrane region" description="Helical" evidence="1">
    <location>
        <begin position="380"/>
        <end position="402"/>
    </location>
</feature>
<protein>
    <submittedName>
        <fullName evidence="3">YjiH family protein</fullName>
    </submittedName>
</protein>
<dbReference type="EMBL" id="QOZG01000001">
    <property type="protein sequence ID" value="RCS25641.1"/>
    <property type="molecule type" value="Genomic_DNA"/>
</dbReference>
<feature type="transmembrane region" description="Helical" evidence="1">
    <location>
        <begin position="414"/>
        <end position="435"/>
    </location>
</feature>
<dbReference type="InterPro" id="IPR011642">
    <property type="entry name" value="Gate_dom"/>
</dbReference>
<dbReference type="AlphaFoldDB" id="A0A368K8T7"/>
<feature type="domain" description="Nucleoside transporter/FeoB GTPase Gate" evidence="2">
    <location>
        <begin position="126"/>
        <end position="227"/>
    </location>
</feature>
<evidence type="ECO:0000259" key="2">
    <source>
        <dbReference type="Pfam" id="PF07670"/>
    </source>
</evidence>